<accession>A0A6M0RVA8</accession>
<proteinExistence type="predicted"/>
<dbReference type="RefSeq" id="WP_163702820.1">
    <property type="nucleotide sequence ID" value="NZ_QXHD01000004.1"/>
</dbReference>
<organism evidence="1 2">
    <name type="scientific">Adonisia turfae CCMR0081</name>
    <dbReference type="NCBI Taxonomy" id="2292702"/>
    <lineage>
        <taxon>Bacteria</taxon>
        <taxon>Bacillati</taxon>
        <taxon>Cyanobacteriota</taxon>
        <taxon>Adonisia</taxon>
        <taxon>Adonisia turfae</taxon>
    </lineage>
</organism>
<comment type="caution">
    <text evidence="1">The sequence shown here is derived from an EMBL/GenBank/DDBJ whole genome shotgun (WGS) entry which is preliminary data.</text>
</comment>
<reference evidence="1 2" key="1">
    <citation type="journal article" date="2020" name="Microb. Ecol.">
        <title>Ecogenomics of the Marine Benthic Filamentous Cyanobacterium Adonisia.</title>
        <authorList>
            <person name="Walter J.M."/>
            <person name="Coutinho F.H."/>
            <person name="Leomil L."/>
            <person name="Hargreaves P.I."/>
            <person name="Campeao M.E."/>
            <person name="Vieira V.V."/>
            <person name="Silva B.S."/>
            <person name="Fistarol G.O."/>
            <person name="Salomon P.S."/>
            <person name="Sawabe T."/>
            <person name="Mino S."/>
            <person name="Hosokawa M."/>
            <person name="Miyashita H."/>
            <person name="Maruyama F."/>
            <person name="van Verk M.C."/>
            <person name="Dutilh B.E."/>
            <person name="Thompson C.C."/>
            <person name="Thompson F.L."/>
        </authorList>
    </citation>
    <scope>NUCLEOTIDE SEQUENCE [LARGE SCALE GENOMIC DNA]</scope>
    <source>
        <strain evidence="1 2">CCMR0081</strain>
    </source>
</reference>
<sequence length="83" mass="9418">MNDEILRRLNQIEQELRQIEPRIDSLLENATASTDLGYVIAEVNALVFRMLIKQGVKKMMPIVNLCVELEDFVNSLNGGSLRS</sequence>
<protein>
    <submittedName>
        <fullName evidence="1">Uncharacterized protein</fullName>
    </submittedName>
</protein>
<dbReference type="EMBL" id="QXHD01000004">
    <property type="protein sequence ID" value="NEZ60158.1"/>
    <property type="molecule type" value="Genomic_DNA"/>
</dbReference>
<gene>
    <name evidence="1" type="ORF">DXZ20_31835</name>
</gene>
<dbReference type="AlphaFoldDB" id="A0A6M0RVA8"/>
<evidence type="ECO:0000313" key="1">
    <source>
        <dbReference type="EMBL" id="NEZ60158.1"/>
    </source>
</evidence>
<evidence type="ECO:0000313" key="2">
    <source>
        <dbReference type="Proteomes" id="UP000481033"/>
    </source>
</evidence>
<name>A0A6M0RVA8_9CYAN</name>
<dbReference type="Proteomes" id="UP000481033">
    <property type="component" value="Unassembled WGS sequence"/>
</dbReference>
<keyword evidence="2" id="KW-1185">Reference proteome</keyword>